<proteinExistence type="predicted"/>
<accession>A0AAW2TQS7</accession>
<name>A0AAW2TQS7_9LAMI</name>
<dbReference type="AlphaFoldDB" id="A0AAW2TQS7"/>
<sequence length="169" mass="19149">MLQQRAKIQWLKGGDQCTRIFFRKVAMRRAMQKVFQISDVQGTLLTDEAAVEAEIIRFYEELLGGTRQDSHVNIGYLRPWARHIITHEEGESLIRTMSREEIKTTLFDIDEDKAPGPDGFSSGFFKAAWPVIGDELTRAVQDFFITGKLLKQVNATLLALIPKVAAPQV</sequence>
<evidence type="ECO:0008006" key="2">
    <source>
        <dbReference type="Google" id="ProtNLM"/>
    </source>
</evidence>
<reference evidence="1" key="2">
    <citation type="journal article" date="2024" name="Plant">
        <title>Genomic evolution and insights into agronomic trait innovations of Sesamum species.</title>
        <authorList>
            <person name="Miao H."/>
            <person name="Wang L."/>
            <person name="Qu L."/>
            <person name="Liu H."/>
            <person name="Sun Y."/>
            <person name="Le M."/>
            <person name="Wang Q."/>
            <person name="Wei S."/>
            <person name="Zheng Y."/>
            <person name="Lin W."/>
            <person name="Duan Y."/>
            <person name="Cao H."/>
            <person name="Xiong S."/>
            <person name="Wang X."/>
            <person name="Wei L."/>
            <person name="Li C."/>
            <person name="Ma Q."/>
            <person name="Ju M."/>
            <person name="Zhao R."/>
            <person name="Li G."/>
            <person name="Mu C."/>
            <person name="Tian Q."/>
            <person name="Mei H."/>
            <person name="Zhang T."/>
            <person name="Gao T."/>
            <person name="Zhang H."/>
        </authorList>
    </citation>
    <scope>NUCLEOTIDE SEQUENCE</scope>
    <source>
        <strain evidence="1">KEN1</strain>
    </source>
</reference>
<evidence type="ECO:0000313" key="1">
    <source>
        <dbReference type="EMBL" id="KAL0405916.1"/>
    </source>
</evidence>
<gene>
    <name evidence="1" type="ORF">Slati_3905500</name>
</gene>
<comment type="caution">
    <text evidence="1">The sequence shown here is derived from an EMBL/GenBank/DDBJ whole genome shotgun (WGS) entry which is preliminary data.</text>
</comment>
<dbReference type="EMBL" id="JACGWN010000014">
    <property type="protein sequence ID" value="KAL0405916.1"/>
    <property type="molecule type" value="Genomic_DNA"/>
</dbReference>
<protein>
    <recommendedName>
        <fullName evidence="2">Reverse transcriptase</fullName>
    </recommendedName>
</protein>
<organism evidence="1">
    <name type="scientific">Sesamum latifolium</name>
    <dbReference type="NCBI Taxonomy" id="2727402"/>
    <lineage>
        <taxon>Eukaryota</taxon>
        <taxon>Viridiplantae</taxon>
        <taxon>Streptophyta</taxon>
        <taxon>Embryophyta</taxon>
        <taxon>Tracheophyta</taxon>
        <taxon>Spermatophyta</taxon>
        <taxon>Magnoliopsida</taxon>
        <taxon>eudicotyledons</taxon>
        <taxon>Gunneridae</taxon>
        <taxon>Pentapetalae</taxon>
        <taxon>asterids</taxon>
        <taxon>lamiids</taxon>
        <taxon>Lamiales</taxon>
        <taxon>Pedaliaceae</taxon>
        <taxon>Sesamum</taxon>
    </lineage>
</organism>
<reference evidence="1" key="1">
    <citation type="submission" date="2020-06" db="EMBL/GenBank/DDBJ databases">
        <authorList>
            <person name="Li T."/>
            <person name="Hu X."/>
            <person name="Zhang T."/>
            <person name="Song X."/>
            <person name="Zhang H."/>
            <person name="Dai N."/>
            <person name="Sheng W."/>
            <person name="Hou X."/>
            <person name="Wei L."/>
        </authorList>
    </citation>
    <scope>NUCLEOTIDE SEQUENCE</scope>
    <source>
        <strain evidence="1">KEN1</strain>
        <tissue evidence="1">Leaf</tissue>
    </source>
</reference>